<accession>V6LCB2</accession>
<name>V6LCB2_9EUKA</name>
<dbReference type="EMBL" id="KI546167">
    <property type="protein sequence ID" value="EST41873.1"/>
    <property type="molecule type" value="Genomic_DNA"/>
</dbReference>
<proteinExistence type="predicted"/>
<dbReference type="AlphaFoldDB" id="V6LCB2"/>
<sequence length="719" mass="84367">MFRNLLPSYPNILLISLNNQAIELQSYYNDQFSDHKIRQFNIIYYQDFKIDINQLVLIIYLPFKDCNINKLIVQLPRSLPLIVISTEIMQISHLINIHYIQMLDLTTIQLFDKTHNIIQQFLHDQINQENSLVQLNYKICNLILKTHIPLFSYALDLQEYHNINFTSALIVTVEISLLKDISRQILDLKKSVLELLYQLHLLQKEMLKNDISYISKKELYITSKLITDLHLPNFQKQVLRIYQHIDWTVENKQIVISNKLDVQNIQVSSPSLVKQAQQTENILIEINEIFNLLVKNYHFQQQSQDQLYYLQIILTIFVIDIMNSFKLIFNSIKEYQQQNNTLIELDTDFPILHLLHIFSKNFTNIECHSLLNCIKISKFLFQIENQMDDKQDFHLFNKSLLSSQYHILTLLKRVNSANQVAFLLGTLNFFTEKSSNPSTPRSTLGNTRPKFPIDKIFLGQKIILECYDQNVQLKPKECGSYINDQLIMHPLSNTTIQVLYFGINYEINVIQPFEYQVQILPINYYILRNQGLEQVYFDRAIIKICVQPIVITEYLIKRISPTGFNFEGKDNFYIKTKQKFIDFYYIKKKEQNLTQKDSKVAQIDYQFQDITGSFPIFTPISQTSSNAFQFTSNLENLKLGIQFDAIVTLTGIGLYDLEIITQTKIIGKLNFSGFSPKSVQFCFSVIPIDNYIKISLIGKLKTDKKQYELEYCLFDGKIQ</sequence>
<protein>
    <submittedName>
        <fullName evidence="1">Uncharacterized protein</fullName>
    </submittedName>
</protein>
<organism evidence="1">
    <name type="scientific">Spironucleus salmonicida</name>
    <dbReference type="NCBI Taxonomy" id="348837"/>
    <lineage>
        <taxon>Eukaryota</taxon>
        <taxon>Metamonada</taxon>
        <taxon>Diplomonadida</taxon>
        <taxon>Hexamitidae</taxon>
        <taxon>Hexamitinae</taxon>
        <taxon>Spironucleus</taxon>
    </lineage>
</organism>
<reference evidence="1" key="1">
    <citation type="journal article" date="2014" name="PLoS Genet.">
        <title>The Genome of Spironucleus salmonicida Highlights a Fish Pathogen Adapted to Fluctuating Environments.</title>
        <authorList>
            <person name="Xu F."/>
            <person name="Jerlstrom-Hultqvist J."/>
            <person name="Einarsson E."/>
            <person name="Astvaldsson A."/>
            <person name="Svard S.G."/>
            <person name="Andersson J.O."/>
        </authorList>
    </citation>
    <scope>NUCLEOTIDE SEQUENCE</scope>
</reference>
<evidence type="ECO:0000313" key="1">
    <source>
        <dbReference type="EMBL" id="EST41873.1"/>
    </source>
</evidence>
<gene>
    <name evidence="1" type="ORF">SS50377_18709</name>
</gene>